<evidence type="ECO:0000313" key="9">
    <source>
        <dbReference type="EMBL" id="EAT12516.1"/>
    </source>
</evidence>
<dbReference type="HOGENOM" id="CLU_047535_0_2_6"/>
<name>Q1N303_9GAMM</name>
<dbReference type="InterPro" id="IPR025965">
    <property type="entry name" value="FlgD/Vpr_Ig-like"/>
</dbReference>
<comment type="function">
    <text evidence="4 5">Required for flagellar hook formation. May act as a scaffolding protein.</text>
</comment>
<keyword evidence="9" id="KW-0969">Cilium</keyword>
<keyword evidence="9" id="KW-0966">Cell projection</keyword>
<evidence type="ECO:0000256" key="3">
    <source>
        <dbReference type="ARBA" id="ARBA00022795"/>
    </source>
</evidence>
<keyword evidence="9" id="KW-0282">Flagellum</keyword>
<dbReference type="InterPro" id="IPR005648">
    <property type="entry name" value="FlgD"/>
</dbReference>
<accession>Q1N303</accession>
<dbReference type="Pfam" id="PF03963">
    <property type="entry name" value="FlgD"/>
    <property type="match status" value="1"/>
</dbReference>
<organism evidence="9 10">
    <name type="scientific">Bermanella marisrubri</name>
    <dbReference type="NCBI Taxonomy" id="207949"/>
    <lineage>
        <taxon>Bacteria</taxon>
        <taxon>Pseudomonadati</taxon>
        <taxon>Pseudomonadota</taxon>
        <taxon>Gammaproteobacteria</taxon>
        <taxon>Oceanospirillales</taxon>
        <taxon>Oceanospirillaceae</taxon>
        <taxon>Bermanella</taxon>
    </lineage>
</organism>
<dbReference type="InterPro" id="IPR025963">
    <property type="entry name" value="FLgD_Tudor"/>
</dbReference>
<keyword evidence="3 5" id="KW-1005">Bacterial flagellum biogenesis</keyword>
<dbReference type="Pfam" id="PF13860">
    <property type="entry name" value="FlgD_ig"/>
    <property type="match status" value="1"/>
</dbReference>
<gene>
    <name evidence="9" type="ORF">RED65_06463</name>
</gene>
<comment type="similarity">
    <text evidence="1 5">Belongs to the FlgD family.</text>
</comment>
<feature type="compositionally biased region" description="Polar residues" evidence="6">
    <location>
        <begin position="1"/>
        <end position="14"/>
    </location>
</feature>
<dbReference type="STRING" id="207949.RED65_06463"/>
<evidence type="ECO:0000256" key="6">
    <source>
        <dbReference type="SAM" id="MobiDB-lite"/>
    </source>
</evidence>
<reference evidence="9 10" key="1">
    <citation type="submission" date="2006-03" db="EMBL/GenBank/DDBJ databases">
        <authorList>
            <person name="Pinhassi J."/>
            <person name="Pedros-Alio C."/>
            <person name="Ferriera S."/>
            <person name="Johnson J."/>
            <person name="Kravitz S."/>
            <person name="Halpern A."/>
            <person name="Remington K."/>
            <person name="Beeson K."/>
            <person name="Tran B."/>
            <person name="Rogers Y.-H."/>
            <person name="Friedman R."/>
            <person name="Venter J.C."/>
        </authorList>
    </citation>
    <scope>NUCLEOTIDE SEQUENCE [LARGE SCALE GENOMIC DNA]</scope>
    <source>
        <strain evidence="9 10">RED65</strain>
    </source>
</reference>
<feature type="compositionally biased region" description="Basic and acidic residues" evidence="6">
    <location>
        <begin position="17"/>
        <end position="30"/>
    </location>
</feature>
<dbReference type="Pfam" id="PF13861">
    <property type="entry name" value="FLgD_tudor"/>
    <property type="match status" value="1"/>
</dbReference>
<dbReference type="Gene3D" id="2.60.40.4070">
    <property type="match status" value="1"/>
</dbReference>
<dbReference type="OrthoDB" id="9785233at2"/>
<evidence type="ECO:0000256" key="2">
    <source>
        <dbReference type="ARBA" id="ARBA00016013"/>
    </source>
</evidence>
<comment type="caution">
    <text evidence="9">The sequence shown here is derived from an EMBL/GenBank/DDBJ whole genome shotgun (WGS) entry which is preliminary data.</text>
</comment>
<evidence type="ECO:0000313" key="10">
    <source>
        <dbReference type="Proteomes" id="UP000004263"/>
    </source>
</evidence>
<dbReference type="Proteomes" id="UP000004263">
    <property type="component" value="Unassembled WGS sequence"/>
</dbReference>
<evidence type="ECO:0000259" key="7">
    <source>
        <dbReference type="Pfam" id="PF13860"/>
    </source>
</evidence>
<protein>
    <recommendedName>
        <fullName evidence="2 5">Basal-body rod modification protein FlgD</fullName>
    </recommendedName>
</protein>
<evidence type="ECO:0000259" key="8">
    <source>
        <dbReference type="Pfam" id="PF13861"/>
    </source>
</evidence>
<keyword evidence="10" id="KW-1185">Reference proteome</keyword>
<evidence type="ECO:0000256" key="1">
    <source>
        <dbReference type="ARBA" id="ARBA00010577"/>
    </source>
</evidence>
<dbReference type="Gene3D" id="2.30.30.910">
    <property type="match status" value="1"/>
</dbReference>
<dbReference type="RefSeq" id="WP_007016117.1">
    <property type="nucleotide sequence ID" value="NZ_AAQH01000006.1"/>
</dbReference>
<evidence type="ECO:0000256" key="4">
    <source>
        <dbReference type="ARBA" id="ARBA00024746"/>
    </source>
</evidence>
<proteinExistence type="inferred from homology"/>
<sequence>MTEVTNSGTSSQVLDQYKQKDDDKPKDNELGRNEFLKLLVTQMNNQNPLKPQENSEFVAQLAQFSSVEGLENLNTTVDSMSDGLRSSQALQASSLVGQSVIVPNQEYGFLQNGDVVAGVAEVPATTMNLNLQIKNKAGQTLETIDLGFHEKGPASLRWDGANLELDGEIVDLDRSKLNRQEYFKDEDGNLVLDDNGKPIPMPYPPGEYKFELSASIDGKTEGLDTAMSGRVDSVSIGANNAVTLNLAGGIKAAISEVKQILE</sequence>
<evidence type="ECO:0000256" key="5">
    <source>
        <dbReference type="RuleBase" id="RU362076"/>
    </source>
</evidence>
<dbReference type="GO" id="GO:0044781">
    <property type="term" value="P:bacterial-type flagellum organization"/>
    <property type="evidence" value="ECO:0007669"/>
    <property type="project" value="UniProtKB-UniRule"/>
</dbReference>
<dbReference type="AlphaFoldDB" id="Q1N303"/>
<feature type="domain" description="FlgD Tudor-like" evidence="8">
    <location>
        <begin position="87"/>
        <end position="258"/>
    </location>
</feature>
<feature type="region of interest" description="Disordered" evidence="6">
    <location>
        <begin position="1"/>
        <end position="30"/>
    </location>
</feature>
<dbReference type="EMBL" id="AAQH01000006">
    <property type="protein sequence ID" value="EAT12516.1"/>
    <property type="molecule type" value="Genomic_DNA"/>
</dbReference>
<feature type="domain" description="FlgD/Vpr Ig-like" evidence="7">
    <location>
        <begin position="118"/>
        <end position="162"/>
    </location>
</feature>